<gene>
    <name evidence="1" type="ORF">FYJ71_07520</name>
</gene>
<evidence type="ECO:0000313" key="2">
    <source>
        <dbReference type="Proteomes" id="UP000440713"/>
    </source>
</evidence>
<dbReference type="EMBL" id="VUNE01000004">
    <property type="protein sequence ID" value="MST62815.1"/>
    <property type="molecule type" value="Genomic_DNA"/>
</dbReference>
<dbReference type="AlphaFoldDB" id="A0A6N7X113"/>
<accession>A0A6N7X113</accession>
<comment type="caution">
    <text evidence="1">The sequence shown here is derived from an EMBL/GenBank/DDBJ whole genome shotgun (WGS) entry which is preliminary data.</text>
</comment>
<dbReference type="Pfam" id="PF14270">
    <property type="entry name" value="DUF4358"/>
    <property type="match status" value="1"/>
</dbReference>
<protein>
    <submittedName>
        <fullName evidence="1">DUF4358 domain-containing protein</fullName>
    </submittedName>
</protein>
<sequence>MVRKPLKTSSIYKKKYTILALIVFFAFVLAYQFVKVKNLDFTKLSSNIEKRVDMANFVKGNDIDLKKMYGINKLEVDNYALFAPKSNMEANEILILKVKGDTSDYVNRIQKRIDAQSSSFKNYAPAQYEILKKADLVEKGQYIYFISYKDLNVVYDAISNSYK</sequence>
<dbReference type="Proteomes" id="UP000440713">
    <property type="component" value="Unassembled WGS sequence"/>
</dbReference>
<organism evidence="1 2">
    <name type="scientific">Peptostreptococcus porci</name>
    <dbReference type="NCBI Taxonomy" id="2652282"/>
    <lineage>
        <taxon>Bacteria</taxon>
        <taxon>Bacillati</taxon>
        <taxon>Bacillota</taxon>
        <taxon>Clostridia</taxon>
        <taxon>Peptostreptococcales</taxon>
        <taxon>Peptostreptococcaceae</taxon>
        <taxon>Peptostreptococcus</taxon>
    </lineage>
</organism>
<reference evidence="1 2" key="1">
    <citation type="submission" date="2019-08" db="EMBL/GenBank/DDBJ databases">
        <title>In-depth cultivation of the pig gut microbiome towards novel bacterial diversity and tailored functional studies.</title>
        <authorList>
            <person name="Wylensek D."/>
            <person name="Hitch T.C.A."/>
            <person name="Clavel T."/>
        </authorList>
    </citation>
    <scope>NUCLEOTIDE SEQUENCE [LARGE SCALE GENOMIC DNA]</scope>
    <source>
        <strain evidence="1 2">WCA-SAB-591-4A-A</strain>
    </source>
</reference>
<name>A0A6N7X113_9FIRM</name>
<evidence type="ECO:0000313" key="1">
    <source>
        <dbReference type="EMBL" id="MST62815.1"/>
    </source>
</evidence>
<dbReference type="InterPro" id="IPR025648">
    <property type="entry name" value="DUF4358"/>
</dbReference>
<proteinExistence type="predicted"/>
<keyword evidence="2" id="KW-1185">Reference proteome</keyword>